<dbReference type="CDD" id="cd06423">
    <property type="entry name" value="CESA_like"/>
    <property type="match status" value="1"/>
</dbReference>
<keyword evidence="4" id="KW-0472">Membrane</keyword>
<evidence type="ECO:0000256" key="2">
    <source>
        <dbReference type="ARBA" id="ARBA00022676"/>
    </source>
</evidence>
<name>A0A2A9D508_9MICO</name>
<organism evidence="5 6">
    <name type="scientific">Serinibacter salmoneus</name>
    <dbReference type="NCBI Taxonomy" id="556530"/>
    <lineage>
        <taxon>Bacteria</taxon>
        <taxon>Bacillati</taxon>
        <taxon>Actinomycetota</taxon>
        <taxon>Actinomycetes</taxon>
        <taxon>Micrococcales</taxon>
        <taxon>Beutenbergiaceae</taxon>
        <taxon>Serinibacter</taxon>
    </lineage>
</organism>
<dbReference type="Proteomes" id="UP000224915">
    <property type="component" value="Unassembled WGS sequence"/>
</dbReference>
<dbReference type="OrthoDB" id="9797391at2"/>
<evidence type="ECO:0000313" key="6">
    <source>
        <dbReference type="Proteomes" id="UP000224915"/>
    </source>
</evidence>
<reference evidence="5 6" key="1">
    <citation type="submission" date="2017-10" db="EMBL/GenBank/DDBJ databases">
        <title>Sequencing the genomes of 1000 actinobacteria strains.</title>
        <authorList>
            <person name="Klenk H.-P."/>
        </authorList>
    </citation>
    <scope>NUCLEOTIDE SEQUENCE [LARGE SCALE GENOMIC DNA]</scope>
    <source>
        <strain evidence="5 6">DSM 21801</strain>
    </source>
</reference>
<feature type="transmembrane region" description="Helical" evidence="4">
    <location>
        <begin position="390"/>
        <end position="410"/>
    </location>
</feature>
<dbReference type="InterPro" id="IPR029044">
    <property type="entry name" value="Nucleotide-diphossugar_trans"/>
</dbReference>
<feature type="transmembrane region" description="Helical" evidence="4">
    <location>
        <begin position="323"/>
        <end position="347"/>
    </location>
</feature>
<dbReference type="SUPFAM" id="SSF53448">
    <property type="entry name" value="Nucleotide-diphospho-sugar transferases"/>
    <property type="match status" value="1"/>
</dbReference>
<comment type="similarity">
    <text evidence="1">Belongs to the glycosyltransferase 2 family.</text>
</comment>
<sequence>MREALEIVLVAFVVIGAVPAVTMGLQFLLVPVHAWRNHYGAAGVALPRVAVVIPAWNEGAVIGASIERLLALDYPRESLRLYVVDDASTDDTPAVVLDWAARHPGRVIHLRREKGGQGKAHTLNHGLVHVLGEPWAQAVLIMDADVIYAPDSLRRMARHLADPQVGAVTAYIREGTRRTAYLNRFVGVEYVLAQLAARRAQNVLGAMACLAGGAQLHARANLEALGGRIDTATLAEDTVTTLLTQIDGRRVVFEPHAVVLAEEPRAIDALWKQRLRWARGNVQVTRRFRRIWFRPRWWGSGEAADGAAGDGGRHRLGSLTFGAIWFSVLLLPVFMVLASVGLVGLYLLESSLLWRAFQWLWISIGLIYLYSMLIGVQLDGPVTRRGWREVILFPGAIAMVVMLSAFFPGLFDERVPALFGLHLTATGERIWVLFTFVWISACMLGAWLCRVVDRALRRSGEGSRGDGVANWLSPVLVGLVGYGPILCAITLDSYVKEARGAAMVWDKTEKTGRVLS</sequence>
<evidence type="ECO:0000256" key="4">
    <source>
        <dbReference type="SAM" id="Phobius"/>
    </source>
</evidence>
<accession>A0A2A9D508</accession>
<keyword evidence="2" id="KW-0328">Glycosyltransferase</keyword>
<feature type="transmembrane region" description="Helical" evidence="4">
    <location>
        <begin position="49"/>
        <end position="70"/>
    </location>
</feature>
<keyword evidence="6" id="KW-1185">Reference proteome</keyword>
<dbReference type="Gene3D" id="3.90.550.10">
    <property type="entry name" value="Spore Coat Polysaccharide Biosynthesis Protein SpsA, Chain A"/>
    <property type="match status" value="1"/>
</dbReference>
<keyword evidence="3 5" id="KW-0808">Transferase</keyword>
<dbReference type="Pfam" id="PF13641">
    <property type="entry name" value="Glyco_tranf_2_3"/>
    <property type="match status" value="1"/>
</dbReference>
<keyword evidence="4" id="KW-1133">Transmembrane helix</keyword>
<dbReference type="GO" id="GO:0016757">
    <property type="term" value="F:glycosyltransferase activity"/>
    <property type="evidence" value="ECO:0007669"/>
    <property type="project" value="UniProtKB-KW"/>
</dbReference>
<protein>
    <submittedName>
        <fullName evidence="5">Cellulose synthase/poly-beta-1,6-N-acetylglucosamine synthase-like glycosyltransferase</fullName>
    </submittedName>
</protein>
<proteinExistence type="inferred from homology"/>
<dbReference type="AlphaFoldDB" id="A0A2A9D508"/>
<dbReference type="RefSeq" id="WP_098469848.1">
    <property type="nucleotide sequence ID" value="NZ_PDJD01000001.1"/>
</dbReference>
<dbReference type="PANTHER" id="PTHR43630">
    <property type="entry name" value="POLY-BETA-1,6-N-ACETYL-D-GLUCOSAMINE SYNTHASE"/>
    <property type="match status" value="1"/>
</dbReference>
<feature type="transmembrane region" description="Helical" evidence="4">
    <location>
        <begin position="359"/>
        <end position="378"/>
    </location>
</feature>
<feature type="transmembrane region" description="Helical" evidence="4">
    <location>
        <begin position="430"/>
        <end position="449"/>
    </location>
</feature>
<comment type="caution">
    <text evidence="5">The sequence shown here is derived from an EMBL/GenBank/DDBJ whole genome shotgun (WGS) entry which is preliminary data.</text>
</comment>
<evidence type="ECO:0000256" key="3">
    <source>
        <dbReference type="ARBA" id="ARBA00022679"/>
    </source>
</evidence>
<gene>
    <name evidence="5" type="ORF">ATL40_2556</name>
</gene>
<keyword evidence="4" id="KW-0812">Transmembrane</keyword>
<feature type="transmembrane region" description="Helical" evidence="4">
    <location>
        <begin position="7"/>
        <end position="29"/>
    </location>
</feature>
<evidence type="ECO:0000256" key="1">
    <source>
        <dbReference type="ARBA" id="ARBA00006739"/>
    </source>
</evidence>
<evidence type="ECO:0000313" key="5">
    <source>
        <dbReference type="EMBL" id="PFG20939.1"/>
    </source>
</evidence>
<dbReference type="EMBL" id="PDJD01000001">
    <property type="protein sequence ID" value="PFG20939.1"/>
    <property type="molecule type" value="Genomic_DNA"/>
</dbReference>
<dbReference type="PANTHER" id="PTHR43630:SF1">
    <property type="entry name" value="POLY-BETA-1,6-N-ACETYL-D-GLUCOSAMINE SYNTHASE"/>
    <property type="match status" value="1"/>
</dbReference>